<evidence type="ECO:0000313" key="2">
    <source>
        <dbReference type="EMBL" id="PAY23672.1"/>
    </source>
</evidence>
<sequence>MGHHGVVSDTDSATHPGWCSLQSADEPPAGTAAHEESWVLLEVPGRWGRDIFDGEALGEDLSRRLKEHIAACGSRMLFIRRPGREGQRLDRHRFYLCDTRPDRQSIRAGRVDGPEELLGLDLSPDGHVAGTREVAAPVPLVCTHAKRDQCCAVRGRPVAAGLESLLGGRLAALDPDAAVWECSHTGGHRFAPVLLLPGTGYTYGPAEVAHAAGIVEAALDGRVVTENLRGRSTWPPAGQVAEVAVRDSGVEAGPGDLVVTIDPDSSRVAVVRHTDGRAWRVEAGTRPLPPRSQSCRKPPGEASAWVVESFTRL</sequence>
<gene>
    <name evidence="2" type="ORF">CEY15_07200</name>
</gene>
<dbReference type="Pfam" id="PF06999">
    <property type="entry name" value="Suc_Fer-like"/>
    <property type="match status" value="1"/>
</dbReference>
<reference evidence="3" key="1">
    <citation type="submission" date="2017-09" db="EMBL/GenBank/DDBJ databases">
        <authorList>
            <person name="Zhang Y."/>
            <person name="Huang X."/>
            <person name="Liu J."/>
            <person name="Lu L."/>
            <person name="Peng K."/>
        </authorList>
    </citation>
    <scope>NUCLEOTIDE SEQUENCE [LARGE SCALE GENOMIC DNA]</scope>
    <source>
        <strain evidence="3">S-XJ-1</strain>
    </source>
</reference>
<dbReference type="EMBL" id="NTGA01000013">
    <property type="protein sequence ID" value="PAY23672.1"/>
    <property type="molecule type" value="Genomic_DNA"/>
</dbReference>
<dbReference type="PANTHER" id="PTHR31902">
    <property type="entry name" value="ACTIN PATCHES DISTAL PROTEIN 1"/>
    <property type="match status" value="1"/>
</dbReference>
<protein>
    <submittedName>
        <fullName evidence="2">Sucrase ferredoxin</fullName>
    </submittedName>
</protein>
<comment type="caution">
    <text evidence="2">The sequence shown here is derived from an EMBL/GenBank/DDBJ whole genome shotgun (WGS) entry which is preliminary data.</text>
</comment>
<dbReference type="CDD" id="cd03062">
    <property type="entry name" value="TRX_Fd_Sucrase"/>
    <property type="match status" value="1"/>
</dbReference>
<dbReference type="PANTHER" id="PTHR31902:SF22">
    <property type="entry name" value="SLL1203 PROTEIN"/>
    <property type="match status" value="1"/>
</dbReference>
<accession>A0A2A2WR35</accession>
<dbReference type="AlphaFoldDB" id="A0A2A2WR35"/>
<dbReference type="InterPro" id="IPR036249">
    <property type="entry name" value="Thioredoxin-like_sf"/>
</dbReference>
<evidence type="ECO:0000313" key="3">
    <source>
        <dbReference type="Proteomes" id="UP000218810"/>
    </source>
</evidence>
<dbReference type="Proteomes" id="UP000218810">
    <property type="component" value="Unassembled WGS sequence"/>
</dbReference>
<feature type="region of interest" description="Disordered" evidence="1">
    <location>
        <begin position="1"/>
        <end position="33"/>
    </location>
</feature>
<organism evidence="2 3">
    <name type="scientific">Dietzia natronolimnaea</name>
    <dbReference type="NCBI Taxonomy" id="161920"/>
    <lineage>
        <taxon>Bacteria</taxon>
        <taxon>Bacillati</taxon>
        <taxon>Actinomycetota</taxon>
        <taxon>Actinomycetes</taxon>
        <taxon>Mycobacteriales</taxon>
        <taxon>Dietziaceae</taxon>
        <taxon>Dietzia</taxon>
    </lineage>
</organism>
<evidence type="ECO:0000256" key="1">
    <source>
        <dbReference type="SAM" id="MobiDB-lite"/>
    </source>
</evidence>
<name>A0A2A2WR35_9ACTN</name>
<proteinExistence type="predicted"/>
<dbReference type="OrthoDB" id="3399139at2"/>
<dbReference type="InterPro" id="IPR009737">
    <property type="entry name" value="Aim32/Apd1-like"/>
</dbReference>
<dbReference type="SUPFAM" id="SSF52833">
    <property type="entry name" value="Thioredoxin-like"/>
    <property type="match status" value="1"/>
</dbReference>
<dbReference type="Gene3D" id="3.40.30.10">
    <property type="entry name" value="Glutaredoxin"/>
    <property type="match status" value="1"/>
</dbReference>
<keyword evidence="3" id="KW-1185">Reference proteome</keyword>